<gene>
    <name evidence="4" type="ORF">FX983_06195</name>
</gene>
<evidence type="ECO:0000313" key="5">
    <source>
        <dbReference type="Proteomes" id="UP000475265"/>
    </source>
</evidence>
<comment type="caution">
    <text evidence="4">The sequence shown here is derived from an EMBL/GenBank/DDBJ whole genome shotgun (WGS) entry which is preliminary data.</text>
</comment>
<dbReference type="CDD" id="cd04301">
    <property type="entry name" value="NAT_SF"/>
    <property type="match status" value="1"/>
</dbReference>
<evidence type="ECO:0000256" key="2">
    <source>
        <dbReference type="ARBA" id="ARBA00023315"/>
    </source>
</evidence>
<dbReference type="InterPro" id="IPR000182">
    <property type="entry name" value="GNAT_dom"/>
</dbReference>
<dbReference type="AlphaFoldDB" id="A0A6L5BTS7"/>
<dbReference type="GO" id="GO:0016747">
    <property type="term" value="F:acyltransferase activity, transferring groups other than amino-acyl groups"/>
    <property type="evidence" value="ECO:0007669"/>
    <property type="project" value="InterPro"/>
</dbReference>
<reference evidence="4 5" key="1">
    <citation type="submission" date="2019-12" db="EMBL/GenBank/DDBJ databases">
        <title>Endophytic bacteria associated with Panax ginseng seedlings.</title>
        <authorList>
            <person name="Park J.M."/>
            <person name="Shin R."/>
            <person name="Jo S.H."/>
        </authorList>
    </citation>
    <scope>NUCLEOTIDE SEQUENCE [LARGE SCALE GENOMIC DNA]</scope>
    <source>
        <strain evidence="4 5">PgKB32</strain>
    </source>
</reference>
<proteinExistence type="predicted"/>
<dbReference type="Pfam" id="PF00583">
    <property type="entry name" value="Acetyltransf_1"/>
    <property type="match status" value="1"/>
</dbReference>
<dbReference type="PROSITE" id="PS51186">
    <property type="entry name" value="GNAT"/>
    <property type="match status" value="1"/>
</dbReference>
<dbReference type="InterPro" id="IPR016181">
    <property type="entry name" value="Acyl_CoA_acyltransferase"/>
</dbReference>
<dbReference type="SUPFAM" id="SSF55729">
    <property type="entry name" value="Acyl-CoA N-acyltransferases (Nat)"/>
    <property type="match status" value="1"/>
</dbReference>
<organism evidence="4 5">
    <name type="scientific">Pseudomonas frederiksbergensis</name>
    <dbReference type="NCBI Taxonomy" id="104087"/>
    <lineage>
        <taxon>Bacteria</taxon>
        <taxon>Pseudomonadati</taxon>
        <taxon>Pseudomonadota</taxon>
        <taxon>Gammaproteobacteria</taxon>
        <taxon>Pseudomonadales</taxon>
        <taxon>Pseudomonadaceae</taxon>
        <taxon>Pseudomonas</taxon>
    </lineage>
</organism>
<keyword evidence="1" id="KW-0808">Transferase</keyword>
<evidence type="ECO:0000256" key="1">
    <source>
        <dbReference type="ARBA" id="ARBA00022679"/>
    </source>
</evidence>
<dbReference type="InterPro" id="IPR050832">
    <property type="entry name" value="Bact_Acetyltransf"/>
</dbReference>
<dbReference type="Gene3D" id="3.40.630.30">
    <property type="match status" value="1"/>
</dbReference>
<evidence type="ECO:0000259" key="3">
    <source>
        <dbReference type="PROSITE" id="PS51186"/>
    </source>
</evidence>
<evidence type="ECO:0000313" key="4">
    <source>
        <dbReference type="EMBL" id="KAF2391710.1"/>
    </source>
</evidence>
<protein>
    <recommendedName>
        <fullName evidence="3">N-acetyltransferase domain-containing protein</fullName>
    </recommendedName>
</protein>
<accession>A0A6L5BTS7</accession>
<sequence length="181" mass="20114">MFEIRRATPSDAQTAFEIRLQAIRHQCIGAYTKEQMLAWTAGAAKDGYDVLMEKYFYLGCIGGEPVATGMLDLESREIGAIFVLPIFMKQGIGLKILNHLEALARDLELEEVNLDATLNATDFYRRCGYIGDEPAIYHSPSGLQLACVPMVKGLARSFGHGNRLFLPLHDTFFSVHSSNIV</sequence>
<dbReference type="PANTHER" id="PTHR43877">
    <property type="entry name" value="AMINOALKYLPHOSPHONATE N-ACETYLTRANSFERASE-RELATED-RELATED"/>
    <property type="match status" value="1"/>
</dbReference>
<name>A0A6L5BTS7_9PSED</name>
<dbReference type="EMBL" id="JAAAXX010000002">
    <property type="protein sequence ID" value="KAF2391710.1"/>
    <property type="molecule type" value="Genomic_DNA"/>
</dbReference>
<dbReference type="Proteomes" id="UP000475265">
    <property type="component" value="Unassembled WGS sequence"/>
</dbReference>
<dbReference type="PANTHER" id="PTHR43877:SF2">
    <property type="entry name" value="AMINOALKYLPHOSPHONATE N-ACETYLTRANSFERASE-RELATED"/>
    <property type="match status" value="1"/>
</dbReference>
<keyword evidence="2" id="KW-0012">Acyltransferase</keyword>
<feature type="domain" description="N-acetyltransferase" evidence="3">
    <location>
        <begin position="2"/>
        <end position="155"/>
    </location>
</feature>